<evidence type="ECO:0000259" key="11">
    <source>
        <dbReference type="Pfam" id="PF04389"/>
    </source>
</evidence>
<sequence length="858" mass="89481">MSDDTTPASPGDTPAPAAKPAPEPVAATTPPSVESTEPARIDATSTEPPAHSEPKAGTEQASNAEPDDRTSAVTPSPATAPVQGDRSFATPPRRPLVAAATLIVLAIIAALGIADVQPPSPRPATAPADQFSAGRAFEHVQRIGQEVHVTGSPAADRVRQYVIDTLTADGLHPEVQDAVGVNAGKFGDGGMAHIRNVVAVLPGTASTGQLVLMAHYDSVQVSYGANDDGAGTSTLLEVARALTAPGAERPRNDVVFLFTDAEEACLCGAEAFVSQHPLGQKPSVVLNFEARGSSGPAVMFQTSEGNADLIDVYARTPYPVGTSLAVEVYRLLSNDTDFTPFLAQSRFTGLNTAYIDGSSVYHSPFDRPSTMNRASLQHHGDEALALTREFGRADLPPLMRPASSDAVYFPFAGLLVRYPATLTWPIAALALLAVAALVLLARRRGLTTIPRTLSALALTLVPLIAAAVAAQVLWSLLVLIRPGYGELLDPARPTWFRFGVLALTAAILLTWYATSRRRLGPVPLATGGLALLALLGAVFAAVIPGGSYLVAIPALAGSLAGIAALYVRPHLARTAVLTVGAAVPVLVLAPTVALFLPALGLATGAAAAMFATLLGLAVLPVLELLFRPPLAARSRLRAAAPAAVALVVSLVCTTTGMVVDNWDPAHPEPTHLMYALDRDTGTAEWVSLEQSPGDWTSRYVHGHQSLNRQFPVLPAGELSVGPAQAADLPAPEATVLSDSTAGGQRTLHLRIASKRSVRFLSFYGPVGDHRIVSATVEGRAATTYIEEQDRFGVVFHGPPAEGLDVTLVLKDTAPFALRLVDGSDGLTALPGFTPRPDTVGVFGSHSSELLAVAKTQTL</sequence>
<keyword evidence="10" id="KW-0472">Membrane</keyword>
<evidence type="ECO:0000313" key="12">
    <source>
        <dbReference type="EMBL" id="GAA2326907.1"/>
    </source>
</evidence>
<feature type="transmembrane region" description="Helical" evidence="10">
    <location>
        <begin position="453"/>
        <end position="474"/>
    </location>
</feature>
<dbReference type="SUPFAM" id="SSF53187">
    <property type="entry name" value="Zn-dependent exopeptidases"/>
    <property type="match status" value="1"/>
</dbReference>
<comment type="similarity">
    <text evidence="3">Belongs to the peptidase M28 family.</text>
</comment>
<dbReference type="PANTHER" id="PTHR12147:SF58">
    <property type="entry name" value="VACUOLAR MEMBRANE PROTEASE"/>
    <property type="match status" value="1"/>
</dbReference>
<feature type="domain" description="Peptidase M28" evidence="11">
    <location>
        <begin position="196"/>
        <end position="386"/>
    </location>
</feature>
<proteinExistence type="inferred from homology"/>
<dbReference type="Pfam" id="PF04389">
    <property type="entry name" value="Peptidase_M28"/>
    <property type="match status" value="1"/>
</dbReference>
<dbReference type="EMBL" id="BAAARV010000004">
    <property type="protein sequence ID" value="GAA2326907.1"/>
    <property type="molecule type" value="Genomic_DNA"/>
</dbReference>
<feature type="transmembrane region" description="Helical" evidence="10">
    <location>
        <begin position="494"/>
        <end position="512"/>
    </location>
</feature>
<feature type="transmembrane region" description="Helical" evidence="10">
    <location>
        <begin position="524"/>
        <end position="542"/>
    </location>
</feature>
<organism evidence="12 13">
    <name type="scientific">Dactylosporangium salmoneum</name>
    <dbReference type="NCBI Taxonomy" id="53361"/>
    <lineage>
        <taxon>Bacteria</taxon>
        <taxon>Bacillati</taxon>
        <taxon>Actinomycetota</taxon>
        <taxon>Actinomycetes</taxon>
        <taxon>Micromonosporales</taxon>
        <taxon>Micromonosporaceae</taxon>
        <taxon>Dactylosporangium</taxon>
    </lineage>
</organism>
<accession>A0ABP5SC60</accession>
<keyword evidence="5" id="KW-0926">Vacuole</keyword>
<dbReference type="InterPro" id="IPR045175">
    <property type="entry name" value="M28_fam"/>
</dbReference>
<dbReference type="InterPro" id="IPR007484">
    <property type="entry name" value="Peptidase_M28"/>
</dbReference>
<dbReference type="Gene3D" id="3.40.630.10">
    <property type="entry name" value="Zn peptidases"/>
    <property type="match status" value="1"/>
</dbReference>
<feature type="transmembrane region" description="Helical" evidence="10">
    <location>
        <begin position="574"/>
        <end position="599"/>
    </location>
</feature>
<evidence type="ECO:0000256" key="10">
    <source>
        <dbReference type="SAM" id="Phobius"/>
    </source>
</evidence>
<feature type="transmembrane region" description="Helical" evidence="10">
    <location>
        <begin position="96"/>
        <end position="114"/>
    </location>
</feature>
<evidence type="ECO:0000313" key="13">
    <source>
        <dbReference type="Proteomes" id="UP001501444"/>
    </source>
</evidence>
<evidence type="ECO:0000256" key="5">
    <source>
        <dbReference type="ARBA" id="ARBA00022554"/>
    </source>
</evidence>
<evidence type="ECO:0000256" key="4">
    <source>
        <dbReference type="ARBA" id="ARBA00017435"/>
    </source>
</evidence>
<dbReference type="Proteomes" id="UP001501444">
    <property type="component" value="Unassembled WGS sequence"/>
</dbReference>
<comment type="subcellular location">
    <subcellularLocation>
        <location evidence="2">Vacuole membrane</location>
        <topology evidence="2">Multi-pass membrane protein</topology>
    </subcellularLocation>
</comment>
<comment type="function">
    <text evidence="1">May be involved in vacuolar sorting and osmoregulation.</text>
</comment>
<feature type="transmembrane region" description="Helical" evidence="10">
    <location>
        <begin position="548"/>
        <end position="567"/>
    </location>
</feature>
<feature type="transmembrane region" description="Helical" evidence="10">
    <location>
        <begin position="638"/>
        <end position="659"/>
    </location>
</feature>
<evidence type="ECO:0000256" key="6">
    <source>
        <dbReference type="ARBA" id="ARBA00022989"/>
    </source>
</evidence>
<feature type="region of interest" description="Disordered" evidence="9">
    <location>
        <begin position="1"/>
        <end position="91"/>
    </location>
</feature>
<comment type="caution">
    <text evidence="12">The sequence shown here is derived from an EMBL/GenBank/DDBJ whole genome shotgun (WGS) entry which is preliminary data.</text>
</comment>
<dbReference type="RefSeq" id="WP_344610263.1">
    <property type="nucleotide sequence ID" value="NZ_BAAARV010000004.1"/>
</dbReference>
<evidence type="ECO:0000256" key="2">
    <source>
        <dbReference type="ARBA" id="ARBA00004128"/>
    </source>
</evidence>
<evidence type="ECO:0000256" key="8">
    <source>
        <dbReference type="ARBA" id="ARBA00031512"/>
    </source>
</evidence>
<evidence type="ECO:0000256" key="1">
    <source>
        <dbReference type="ARBA" id="ARBA00003273"/>
    </source>
</evidence>
<keyword evidence="13" id="KW-1185">Reference proteome</keyword>
<feature type="transmembrane region" description="Helical" evidence="10">
    <location>
        <begin position="422"/>
        <end position="441"/>
    </location>
</feature>
<evidence type="ECO:0000256" key="3">
    <source>
        <dbReference type="ARBA" id="ARBA00010918"/>
    </source>
</evidence>
<gene>
    <name evidence="12" type="ORF">GCM10010170_002160</name>
</gene>
<feature type="transmembrane region" description="Helical" evidence="10">
    <location>
        <begin position="605"/>
        <end position="626"/>
    </location>
</feature>
<name>A0ABP5SC60_9ACTN</name>
<keyword evidence="7" id="KW-0325">Glycoprotein</keyword>
<reference evidence="13" key="1">
    <citation type="journal article" date="2019" name="Int. J. Syst. Evol. Microbiol.">
        <title>The Global Catalogue of Microorganisms (GCM) 10K type strain sequencing project: providing services to taxonomists for standard genome sequencing and annotation.</title>
        <authorList>
            <consortium name="The Broad Institute Genomics Platform"/>
            <consortium name="The Broad Institute Genome Sequencing Center for Infectious Disease"/>
            <person name="Wu L."/>
            <person name="Ma J."/>
        </authorList>
    </citation>
    <scope>NUCLEOTIDE SEQUENCE [LARGE SCALE GENOMIC DNA]</scope>
    <source>
        <strain evidence="13">JCM 3272</strain>
    </source>
</reference>
<keyword evidence="10" id="KW-0812">Transmembrane</keyword>
<dbReference type="PANTHER" id="PTHR12147">
    <property type="entry name" value="METALLOPEPTIDASE M28 FAMILY MEMBER"/>
    <property type="match status" value="1"/>
</dbReference>
<evidence type="ECO:0000256" key="9">
    <source>
        <dbReference type="SAM" id="MobiDB-lite"/>
    </source>
</evidence>
<evidence type="ECO:0000256" key="7">
    <source>
        <dbReference type="ARBA" id="ARBA00023180"/>
    </source>
</evidence>
<protein>
    <recommendedName>
        <fullName evidence="4">Vacuolar membrane protease</fullName>
    </recommendedName>
    <alternativeName>
        <fullName evidence="8">FXNA-related family protease 1</fullName>
    </alternativeName>
</protein>
<keyword evidence="6 10" id="KW-1133">Transmembrane helix</keyword>